<protein>
    <submittedName>
        <fullName evidence="1">Uncharacterized protein</fullName>
    </submittedName>
</protein>
<dbReference type="EMBL" id="GBXM01042190">
    <property type="protein sequence ID" value="JAH66387.1"/>
    <property type="molecule type" value="Transcribed_RNA"/>
</dbReference>
<name>A0A0E9UKR3_ANGAN</name>
<dbReference type="AlphaFoldDB" id="A0A0E9UKR3"/>
<accession>A0A0E9UKR3</accession>
<proteinExistence type="predicted"/>
<reference evidence="1" key="2">
    <citation type="journal article" date="2015" name="Fish Shellfish Immunol.">
        <title>Early steps in the European eel (Anguilla anguilla)-Vibrio vulnificus interaction in the gills: Role of the RtxA13 toxin.</title>
        <authorList>
            <person name="Callol A."/>
            <person name="Pajuelo D."/>
            <person name="Ebbesson L."/>
            <person name="Teles M."/>
            <person name="MacKenzie S."/>
            <person name="Amaro C."/>
        </authorList>
    </citation>
    <scope>NUCLEOTIDE SEQUENCE</scope>
</reference>
<reference evidence="1" key="1">
    <citation type="submission" date="2014-11" db="EMBL/GenBank/DDBJ databases">
        <authorList>
            <person name="Amaro Gonzalez C."/>
        </authorList>
    </citation>
    <scope>NUCLEOTIDE SEQUENCE</scope>
</reference>
<organism evidence="1">
    <name type="scientific">Anguilla anguilla</name>
    <name type="common">European freshwater eel</name>
    <name type="synonym">Muraena anguilla</name>
    <dbReference type="NCBI Taxonomy" id="7936"/>
    <lineage>
        <taxon>Eukaryota</taxon>
        <taxon>Metazoa</taxon>
        <taxon>Chordata</taxon>
        <taxon>Craniata</taxon>
        <taxon>Vertebrata</taxon>
        <taxon>Euteleostomi</taxon>
        <taxon>Actinopterygii</taxon>
        <taxon>Neopterygii</taxon>
        <taxon>Teleostei</taxon>
        <taxon>Anguilliformes</taxon>
        <taxon>Anguillidae</taxon>
        <taxon>Anguilla</taxon>
    </lineage>
</organism>
<sequence>MSSGLTWVHSASVQPIGSVTSQSYSSLL</sequence>
<evidence type="ECO:0000313" key="1">
    <source>
        <dbReference type="EMBL" id="JAH66387.1"/>
    </source>
</evidence>